<feature type="transmembrane region" description="Helical" evidence="5">
    <location>
        <begin position="6"/>
        <end position="33"/>
    </location>
</feature>
<evidence type="ECO:0000256" key="3">
    <source>
        <dbReference type="ARBA" id="ARBA00022989"/>
    </source>
</evidence>
<dbReference type="GO" id="GO:0016491">
    <property type="term" value="F:oxidoreductase activity"/>
    <property type="evidence" value="ECO:0007669"/>
    <property type="project" value="InterPro"/>
</dbReference>
<name>A0A5B8FWI2_9RHOB</name>
<keyword evidence="4 5" id="KW-0472">Membrane</keyword>
<organism evidence="7 8">
    <name type="scientific">Paroceanicella profunda</name>
    <dbReference type="NCBI Taxonomy" id="2579971"/>
    <lineage>
        <taxon>Bacteria</taxon>
        <taxon>Pseudomonadati</taxon>
        <taxon>Pseudomonadota</taxon>
        <taxon>Alphaproteobacteria</taxon>
        <taxon>Rhodobacterales</taxon>
        <taxon>Paracoccaceae</taxon>
        <taxon>Paroceanicella</taxon>
    </lineage>
</organism>
<keyword evidence="8" id="KW-1185">Reference proteome</keyword>
<protein>
    <submittedName>
        <fullName evidence="7">Sterol desaturase family protein</fullName>
    </submittedName>
</protein>
<evidence type="ECO:0000256" key="1">
    <source>
        <dbReference type="ARBA" id="ARBA00004370"/>
    </source>
</evidence>
<dbReference type="KEGG" id="ppru:FDP22_14380"/>
<sequence length="255" mass="29657">MWADIGVFFGIWAAVYVATLALYFGEGALLVWINKRNPDRRIQPKRRGEDRARIEIIQSVKSLVVTCGCLAGGLWLQYMGWTIWAPLELTWVSAIGMFLVSIVLYDAWFYWGHRLMHTKTLYKHHFWHHRSVAPTVWSNYSDTLMDAFAMQSYYLIAPIFVPIPPLVLVAHRVWDHINGQIGHSGFEYFADRSTRFPSPMVCVTFHDQHHEHFRYNYANFFSFWDRIGGTLHPKYDEKVASYSQPAPAPEKTPAE</sequence>
<accession>A0A5B8FWI2</accession>
<dbReference type="PANTHER" id="PTHR11863">
    <property type="entry name" value="STEROL DESATURASE"/>
    <property type="match status" value="1"/>
</dbReference>
<evidence type="ECO:0000256" key="5">
    <source>
        <dbReference type="SAM" id="Phobius"/>
    </source>
</evidence>
<dbReference type="GO" id="GO:0005506">
    <property type="term" value="F:iron ion binding"/>
    <property type="evidence" value="ECO:0007669"/>
    <property type="project" value="InterPro"/>
</dbReference>
<feature type="domain" description="Fatty acid hydroxylase" evidence="6">
    <location>
        <begin position="98"/>
        <end position="230"/>
    </location>
</feature>
<dbReference type="AlphaFoldDB" id="A0A5B8FWI2"/>
<evidence type="ECO:0000256" key="4">
    <source>
        <dbReference type="ARBA" id="ARBA00023136"/>
    </source>
</evidence>
<evidence type="ECO:0000313" key="7">
    <source>
        <dbReference type="EMBL" id="QDL92865.1"/>
    </source>
</evidence>
<proteinExistence type="predicted"/>
<comment type="subcellular location">
    <subcellularLocation>
        <location evidence="1">Membrane</location>
    </subcellularLocation>
</comment>
<dbReference type="GO" id="GO:0016020">
    <property type="term" value="C:membrane"/>
    <property type="evidence" value="ECO:0007669"/>
    <property type="project" value="UniProtKB-SubCell"/>
</dbReference>
<evidence type="ECO:0000313" key="8">
    <source>
        <dbReference type="Proteomes" id="UP000305888"/>
    </source>
</evidence>
<dbReference type="EMBL" id="CP040818">
    <property type="protein sequence ID" value="QDL92865.1"/>
    <property type="molecule type" value="Genomic_DNA"/>
</dbReference>
<dbReference type="RefSeq" id="WP_138574726.1">
    <property type="nucleotide sequence ID" value="NZ_CP040818.1"/>
</dbReference>
<dbReference type="OrthoDB" id="9770329at2"/>
<evidence type="ECO:0000256" key="2">
    <source>
        <dbReference type="ARBA" id="ARBA00022692"/>
    </source>
</evidence>
<feature type="transmembrane region" description="Helical" evidence="5">
    <location>
        <begin position="54"/>
        <end position="78"/>
    </location>
</feature>
<evidence type="ECO:0000259" key="6">
    <source>
        <dbReference type="Pfam" id="PF04116"/>
    </source>
</evidence>
<keyword evidence="3 5" id="KW-1133">Transmembrane helix</keyword>
<dbReference type="InterPro" id="IPR050307">
    <property type="entry name" value="Sterol_Desaturase_Related"/>
</dbReference>
<dbReference type="Proteomes" id="UP000305888">
    <property type="component" value="Chromosome"/>
</dbReference>
<dbReference type="GO" id="GO:0008610">
    <property type="term" value="P:lipid biosynthetic process"/>
    <property type="evidence" value="ECO:0007669"/>
    <property type="project" value="InterPro"/>
</dbReference>
<dbReference type="Pfam" id="PF04116">
    <property type="entry name" value="FA_hydroxylase"/>
    <property type="match status" value="1"/>
</dbReference>
<feature type="transmembrane region" description="Helical" evidence="5">
    <location>
        <begin position="90"/>
        <end position="111"/>
    </location>
</feature>
<gene>
    <name evidence="7" type="ORF">FDP22_14380</name>
</gene>
<reference evidence="7 8" key="1">
    <citation type="submission" date="2019-06" db="EMBL/GenBank/DDBJ databases">
        <title>Genome sequence of Rhodobacteraceae bacterium D4M1.</title>
        <authorList>
            <person name="Cao J."/>
        </authorList>
    </citation>
    <scope>NUCLEOTIDE SEQUENCE [LARGE SCALE GENOMIC DNA]</scope>
    <source>
        <strain evidence="7 8">D4M1</strain>
    </source>
</reference>
<keyword evidence="2 5" id="KW-0812">Transmembrane</keyword>
<dbReference type="InterPro" id="IPR006694">
    <property type="entry name" value="Fatty_acid_hydroxylase"/>
</dbReference>